<evidence type="ECO:0000256" key="1">
    <source>
        <dbReference type="SAM" id="MobiDB-lite"/>
    </source>
</evidence>
<evidence type="ECO:0000313" key="2">
    <source>
        <dbReference type="EMBL" id="KIL53791.1"/>
    </source>
</evidence>
<sequence>MTGKQAKVATEKPTIRIPIRRPSTKAKTGKGTASDSETAAAVKPKKTPKKKGRGKKVAETVESGSDEGEDDGDEVEYVLHPSYAISILTEPPQLEGHQFELVPYQCVGGERDHQTCPLPNAWREGCLECSRKA</sequence>
<name>A0A0C2WB28_AMAMK</name>
<feature type="compositionally biased region" description="Basic residues" evidence="1">
    <location>
        <begin position="18"/>
        <end position="28"/>
    </location>
</feature>
<dbReference type="InParanoid" id="A0A0C2WB28"/>
<dbReference type="Proteomes" id="UP000054549">
    <property type="component" value="Unassembled WGS sequence"/>
</dbReference>
<feature type="compositionally biased region" description="Acidic residues" evidence="1">
    <location>
        <begin position="64"/>
        <end position="73"/>
    </location>
</feature>
<dbReference type="AlphaFoldDB" id="A0A0C2WB28"/>
<reference evidence="2 3" key="1">
    <citation type="submission" date="2014-04" db="EMBL/GenBank/DDBJ databases">
        <title>Evolutionary Origins and Diversification of the Mycorrhizal Mutualists.</title>
        <authorList>
            <consortium name="DOE Joint Genome Institute"/>
            <consortium name="Mycorrhizal Genomics Consortium"/>
            <person name="Kohler A."/>
            <person name="Kuo A."/>
            <person name="Nagy L.G."/>
            <person name="Floudas D."/>
            <person name="Copeland A."/>
            <person name="Barry K.W."/>
            <person name="Cichocki N."/>
            <person name="Veneault-Fourrey C."/>
            <person name="LaButti K."/>
            <person name="Lindquist E.A."/>
            <person name="Lipzen A."/>
            <person name="Lundell T."/>
            <person name="Morin E."/>
            <person name="Murat C."/>
            <person name="Riley R."/>
            <person name="Ohm R."/>
            <person name="Sun H."/>
            <person name="Tunlid A."/>
            <person name="Henrissat B."/>
            <person name="Grigoriev I.V."/>
            <person name="Hibbett D.S."/>
            <person name="Martin F."/>
        </authorList>
    </citation>
    <scope>NUCLEOTIDE SEQUENCE [LARGE SCALE GENOMIC DNA]</scope>
    <source>
        <strain evidence="2 3">Koide BX008</strain>
    </source>
</reference>
<feature type="compositionally biased region" description="Basic residues" evidence="1">
    <location>
        <begin position="43"/>
        <end position="55"/>
    </location>
</feature>
<feature type="region of interest" description="Disordered" evidence="1">
    <location>
        <begin position="1"/>
        <end position="73"/>
    </location>
</feature>
<accession>A0A0C2WB28</accession>
<protein>
    <submittedName>
        <fullName evidence="2">Uncharacterized protein</fullName>
    </submittedName>
</protein>
<keyword evidence="3" id="KW-1185">Reference proteome</keyword>
<dbReference type="HOGENOM" id="CLU_1906209_0_0_1"/>
<proteinExistence type="predicted"/>
<gene>
    <name evidence="2" type="ORF">M378DRAFT_19560</name>
</gene>
<dbReference type="EMBL" id="KN819285">
    <property type="protein sequence ID" value="KIL53791.1"/>
    <property type="molecule type" value="Genomic_DNA"/>
</dbReference>
<organism evidence="2 3">
    <name type="scientific">Amanita muscaria (strain Koide BX008)</name>
    <dbReference type="NCBI Taxonomy" id="946122"/>
    <lineage>
        <taxon>Eukaryota</taxon>
        <taxon>Fungi</taxon>
        <taxon>Dikarya</taxon>
        <taxon>Basidiomycota</taxon>
        <taxon>Agaricomycotina</taxon>
        <taxon>Agaricomycetes</taxon>
        <taxon>Agaricomycetidae</taxon>
        <taxon>Agaricales</taxon>
        <taxon>Pluteineae</taxon>
        <taxon>Amanitaceae</taxon>
        <taxon>Amanita</taxon>
    </lineage>
</organism>
<evidence type="ECO:0000313" key="3">
    <source>
        <dbReference type="Proteomes" id="UP000054549"/>
    </source>
</evidence>